<dbReference type="InterPro" id="IPR035940">
    <property type="entry name" value="CAP_sf"/>
</dbReference>
<accession>A0A7I4YFZ0</accession>
<organism evidence="3 4">
    <name type="scientific">Haemonchus contortus</name>
    <name type="common">Barber pole worm</name>
    <dbReference type="NCBI Taxonomy" id="6289"/>
    <lineage>
        <taxon>Eukaryota</taxon>
        <taxon>Metazoa</taxon>
        <taxon>Ecdysozoa</taxon>
        <taxon>Nematoda</taxon>
        <taxon>Chromadorea</taxon>
        <taxon>Rhabditida</taxon>
        <taxon>Rhabditina</taxon>
        <taxon>Rhabditomorpha</taxon>
        <taxon>Strongyloidea</taxon>
        <taxon>Trichostrongylidae</taxon>
        <taxon>Haemonchus</taxon>
    </lineage>
</organism>
<dbReference type="OrthoDB" id="337038at2759"/>
<feature type="signal peptide" evidence="1">
    <location>
        <begin position="1"/>
        <end position="21"/>
    </location>
</feature>
<sequence length="480" mass="54805">MSVWLLIILVTVAQVWIQTEASTLKGVIDEELLTYGFIPNSIEGSGFSDGRSNDQAETENFACEHSTIALEHIKYILYTHNRLRSKLALGHQPNKPGLGEMGTGRNIYLLRWDCDLELLAHQRIQSCSPHILMNSSRLSGSQLVKHFDIGLQGHNVSHHIEDSMRTWWLQYKRNGNVDLKNRYLSKQLYYGWANMAKGKTTRIGCSYHRCNENMKAIFSCIYSDRAHVENQPIYEQGSPCKTNDDCSTYPRSECISTLGLCKTSRKIKTSHNKSNTMCTKWDSKMTDDCRENALDQHNFYRSRLARGLEYNKETNDSAPGAAGMLKMSYDCELERNAQLWADECIFEHSDRKRRPNQGQNLYMTSFLYLEPTSLLHMAIEMWWKELEEFGIPPNATLSESFWSSKGNLIGHFTQMAWGETHRVGCAVGNCSNMGLVVCHYSPAGNRRNHSIYKIGKHCGQESNCPRGSFCEEEEALCTLQ</sequence>
<dbReference type="PANTHER" id="PTHR10334">
    <property type="entry name" value="CYSTEINE-RICH SECRETORY PROTEIN-RELATED"/>
    <property type="match status" value="1"/>
</dbReference>
<protein>
    <submittedName>
        <fullName evidence="4">Cap-42</fullName>
    </submittedName>
</protein>
<dbReference type="InterPro" id="IPR002413">
    <property type="entry name" value="V5_allergen-like"/>
</dbReference>
<dbReference type="Gene3D" id="3.40.33.10">
    <property type="entry name" value="CAP"/>
    <property type="match status" value="2"/>
</dbReference>
<dbReference type="InterPro" id="IPR014044">
    <property type="entry name" value="CAP_dom"/>
</dbReference>
<dbReference type="InterPro" id="IPR001283">
    <property type="entry name" value="CRISP-related"/>
</dbReference>
<dbReference type="OMA" id="KEMIYEN"/>
<dbReference type="AlphaFoldDB" id="A0A7I4YFZ0"/>
<feature type="domain" description="SCP" evidence="2">
    <location>
        <begin position="288"/>
        <end position="448"/>
    </location>
</feature>
<dbReference type="GO" id="GO:0005576">
    <property type="term" value="C:extracellular region"/>
    <property type="evidence" value="ECO:0007669"/>
    <property type="project" value="InterPro"/>
</dbReference>
<dbReference type="CDD" id="cd05380">
    <property type="entry name" value="CAP_euk"/>
    <property type="match status" value="2"/>
</dbReference>
<evidence type="ECO:0000256" key="1">
    <source>
        <dbReference type="SAM" id="SignalP"/>
    </source>
</evidence>
<name>A0A7I4YFZ0_HAECO</name>
<keyword evidence="3" id="KW-1185">Reference proteome</keyword>
<dbReference type="Pfam" id="PF00188">
    <property type="entry name" value="CAP"/>
    <property type="match status" value="2"/>
</dbReference>
<dbReference type="SUPFAM" id="SSF55797">
    <property type="entry name" value="PR-1-like"/>
    <property type="match status" value="2"/>
</dbReference>
<feature type="chain" id="PRO_5029458240" evidence="1">
    <location>
        <begin position="22"/>
        <end position="480"/>
    </location>
</feature>
<evidence type="ECO:0000313" key="3">
    <source>
        <dbReference type="Proteomes" id="UP000025227"/>
    </source>
</evidence>
<dbReference type="PROSITE" id="PS01009">
    <property type="entry name" value="CRISP_1"/>
    <property type="match status" value="1"/>
</dbReference>
<evidence type="ECO:0000259" key="2">
    <source>
        <dbReference type="SMART" id="SM00198"/>
    </source>
</evidence>
<dbReference type="Proteomes" id="UP000025227">
    <property type="component" value="Unplaced"/>
</dbReference>
<dbReference type="SMART" id="SM00198">
    <property type="entry name" value="SCP"/>
    <property type="match status" value="2"/>
</dbReference>
<dbReference type="PRINTS" id="PR00838">
    <property type="entry name" value="V5ALLERGEN"/>
</dbReference>
<keyword evidence="1" id="KW-0732">Signal</keyword>
<feature type="domain" description="SCP" evidence="2">
    <location>
        <begin position="71"/>
        <end position="230"/>
    </location>
</feature>
<dbReference type="WBParaSite" id="HCON_00088550-00001">
    <property type="protein sequence ID" value="HCON_00088550-00001"/>
    <property type="gene ID" value="HCON_00088550"/>
</dbReference>
<evidence type="ECO:0000313" key="4">
    <source>
        <dbReference type="WBParaSite" id="HCON_00088550-00001"/>
    </source>
</evidence>
<proteinExistence type="predicted"/>
<reference evidence="4" key="1">
    <citation type="submission" date="2020-12" db="UniProtKB">
        <authorList>
            <consortium name="WormBaseParasite"/>
        </authorList>
    </citation>
    <scope>IDENTIFICATION</scope>
    <source>
        <strain evidence="4">MHco3</strain>
    </source>
</reference>
<dbReference type="PRINTS" id="PR00837">
    <property type="entry name" value="V5TPXLIKE"/>
</dbReference>
<dbReference type="InterPro" id="IPR018244">
    <property type="entry name" value="Allrgn_V5/Tpx1_CS"/>
</dbReference>